<evidence type="ECO:0000313" key="2">
    <source>
        <dbReference type="Proteomes" id="UP000270296"/>
    </source>
</evidence>
<dbReference type="WBParaSite" id="SBAD_0001071101-mRNA-1">
    <property type="protein sequence ID" value="SBAD_0001071101-mRNA-1"/>
    <property type="gene ID" value="SBAD_0001071101"/>
</dbReference>
<sequence length="82" mass="8967">MDSTTASNEATTSSFVSVIETEVAVTYVTERIVGQYPSVPNGPCMIIRSVGVTVGQWYIDPTNASHHWQLFGYWVGDQSQPA</sequence>
<dbReference type="AlphaFoldDB" id="A0A183J398"/>
<reference evidence="3" key="1">
    <citation type="submission" date="2016-06" db="UniProtKB">
        <authorList>
            <consortium name="WormBaseParasite"/>
        </authorList>
    </citation>
    <scope>IDENTIFICATION</scope>
</reference>
<name>A0A183J398_9BILA</name>
<evidence type="ECO:0000313" key="3">
    <source>
        <dbReference type="WBParaSite" id="SBAD_0001071101-mRNA-1"/>
    </source>
</evidence>
<evidence type="ECO:0000313" key="1">
    <source>
        <dbReference type="EMBL" id="VDP31071.1"/>
    </source>
</evidence>
<protein>
    <submittedName>
        <fullName evidence="3">Levansucrase</fullName>
    </submittedName>
</protein>
<dbReference type="Proteomes" id="UP000270296">
    <property type="component" value="Unassembled WGS sequence"/>
</dbReference>
<organism evidence="3">
    <name type="scientific">Soboliphyme baturini</name>
    <dbReference type="NCBI Taxonomy" id="241478"/>
    <lineage>
        <taxon>Eukaryota</taxon>
        <taxon>Metazoa</taxon>
        <taxon>Ecdysozoa</taxon>
        <taxon>Nematoda</taxon>
        <taxon>Enoplea</taxon>
        <taxon>Dorylaimia</taxon>
        <taxon>Dioctophymatida</taxon>
        <taxon>Dioctophymatoidea</taxon>
        <taxon>Soboliphymatidae</taxon>
        <taxon>Soboliphyme</taxon>
    </lineage>
</organism>
<reference evidence="1 2" key="2">
    <citation type="submission" date="2018-11" db="EMBL/GenBank/DDBJ databases">
        <authorList>
            <consortium name="Pathogen Informatics"/>
        </authorList>
    </citation>
    <scope>NUCLEOTIDE SEQUENCE [LARGE SCALE GENOMIC DNA]</scope>
</reference>
<dbReference type="EMBL" id="UZAM01013946">
    <property type="protein sequence ID" value="VDP31071.1"/>
    <property type="molecule type" value="Genomic_DNA"/>
</dbReference>
<accession>A0A183J398</accession>
<proteinExistence type="predicted"/>
<gene>
    <name evidence="1" type="ORF">SBAD_LOCUS10346</name>
</gene>
<keyword evidence="2" id="KW-1185">Reference proteome</keyword>